<protein>
    <submittedName>
        <fullName evidence="1">Uncharacterized protein</fullName>
    </submittedName>
</protein>
<evidence type="ECO:0000313" key="1">
    <source>
        <dbReference type="EMBL" id="GEU41627.1"/>
    </source>
</evidence>
<gene>
    <name evidence="1" type="ORF">Tci_013605</name>
</gene>
<comment type="caution">
    <text evidence="1">The sequence shown here is derived from an EMBL/GenBank/DDBJ whole genome shotgun (WGS) entry which is preliminary data.</text>
</comment>
<accession>A0A6L2JYL2</accession>
<organism evidence="1">
    <name type="scientific">Tanacetum cinerariifolium</name>
    <name type="common">Dalmatian daisy</name>
    <name type="synonym">Chrysanthemum cinerariifolium</name>
    <dbReference type="NCBI Taxonomy" id="118510"/>
    <lineage>
        <taxon>Eukaryota</taxon>
        <taxon>Viridiplantae</taxon>
        <taxon>Streptophyta</taxon>
        <taxon>Embryophyta</taxon>
        <taxon>Tracheophyta</taxon>
        <taxon>Spermatophyta</taxon>
        <taxon>Magnoliopsida</taxon>
        <taxon>eudicotyledons</taxon>
        <taxon>Gunneridae</taxon>
        <taxon>Pentapetalae</taxon>
        <taxon>asterids</taxon>
        <taxon>campanulids</taxon>
        <taxon>Asterales</taxon>
        <taxon>Asteraceae</taxon>
        <taxon>Asteroideae</taxon>
        <taxon>Anthemideae</taxon>
        <taxon>Anthemidinae</taxon>
        <taxon>Tanacetum</taxon>
    </lineage>
</organism>
<proteinExistence type="predicted"/>
<dbReference type="AlphaFoldDB" id="A0A6L2JYL2"/>
<sequence length="189" mass="20416">MGMNLGQDKQMQMIGGNGGNQFRQYIGQKVRNETGYNAVQNVGNQVVQNAVQNSGVQNVENLNRLIVVPGIVNQNAVQNGNGNAVAAWSEGNGNENNGDLDEIEEVNANCILMANLQQASTLGTQTDKAPVYDLDGSAEYIELLEPIPELHQVPQDDNNVIFAVSNVEQSGGTIDQNPTTVEETHAYFE</sequence>
<name>A0A6L2JYL2_TANCI</name>
<reference evidence="1" key="1">
    <citation type="journal article" date="2019" name="Sci. Rep.">
        <title>Draft genome of Tanacetum cinerariifolium, the natural source of mosquito coil.</title>
        <authorList>
            <person name="Yamashiro T."/>
            <person name="Shiraishi A."/>
            <person name="Satake H."/>
            <person name="Nakayama K."/>
        </authorList>
    </citation>
    <scope>NUCLEOTIDE SEQUENCE</scope>
</reference>
<dbReference type="EMBL" id="BKCJ010001463">
    <property type="protein sequence ID" value="GEU41627.1"/>
    <property type="molecule type" value="Genomic_DNA"/>
</dbReference>